<dbReference type="Proteomes" id="UP001487305">
    <property type="component" value="Unassembled WGS sequence"/>
</dbReference>
<dbReference type="SUPFAM" id="SSF102114">
    <property type="entry name" value="Radical SAM enzymes"/>
    <property type="match status" value="1"/>
</dbReference>
<dbReference type="SFLD" id="SFLDS00029">
    <property type="entry name" value="Radical_SAM"/>
    <property type="match status" value="1"/>
</dbReference>
<dbReference type="SFLD" id="SFLDG01067">
    <property type="entry name" value="SPASM/twitch_domain_containing"/>
    <property type="match status" value="1"/>
</dbReference>
<protein>
    <submittedName>
        <fullName evidence="8">Anaerobic ribonucleoside-triphosphate reductase activating protein</fullName>
    </submittedName>
</protein>
<evidence type="ECO:0000256" key="1">
    <source>
        <dbReference type="ARBA" id="ARBA00001966"/>
    </source>
</evidence>
<dbReference type="Pfam" id="PF04055">
    <property type="entry name" value="Radical_SAM"/>
    <property type="match status" value="1"/>
</dbReference>
<dbReference type="EMBL" id="JBBNOP010000001">
    <property type="protein sequence ID" value="MEQ3361615.1"/>
    <property type="molecule type" value="Genomic_DNA"/>
</dbReference>
<keyword evidence="4" id="KW-0479">Metal-binding</keyword>
<accession>A0ABV1J964</accession>
<evidence type="ECO:0000256" key="3">
    <source>
        <dbReference type="ARBA" id="ARBA00022691"/>
    </source>
</evidence>
<dbReference type="PROSITE" id="PS51918">
    <property type="entry name" value="RADICAL_SAM"/>
    <property type="match status" value="1"/>
</dbReference>
<keyword evidence="9" id="KW-1185">Reference proteome</keyword>
<evidence type="ECO:0000256" key="4">
    <source>
        <dbReference type="ARBA" id="ARBA00022723"/>
    </source>
</evidence>
<dbReference type="CDD" id="cd01335">
    <property type="entry name" value="Radical_SAM"/>
    <property type="match status" value="1"/>
</dbReference>
<dbReference type="InterPro" id="IPR007197">
    <property type="entry name" value="rSAM"/>
</dbReference>
<organism evidence="8 9">
    <name type="scientific">Raoultibacter massiliensis</name>
    <dbReference type="NCBI Taxonomy" id="1852371"/>
    <lineage>
        <taxon>Bacteria</taxon>
        <taxon>Bacillati</taxon>
        <taxon>Actinomycetota</taxon>
        <taxon>Coriobacteriia</taxon>
        <taxon>Eggerthellales</taxon>
        <taxon>Eggerthellaceae</taxon>
        <taxon>Raoultibacter</taxon>
    </lineage>
</organism>
<name>A0ABV1J964_9ACTN</name>
<evidence type="ECO:0000256" key="5">
    <source>
        <dbReference type="ARBA" id="ARBA00023004"/>
    </source>
</evidence>
<dbReference type="RefSeq" id="WP_102375459.1">
    <property type="nucleotide sequence ID" value="NZ_JBBNOP010000001.1"/>
</dbReference>
<dbReference type="Gene3D" id="3.20.20.70">
    <property type="entry name" value="Aldolase class I"/>
    <property type="match status" value="1"/>
</dbReference>
<dbReference type="InterPro" id="IPR012840">
    <property type="entry name" value="NrdG2"/>
</dbReference>
<keyword evidence="3" id="KW-0949">S-adenosyl-L-methionine</keyword>
<dbReference type="InterPro" id="IPR058240">
    <property type="entry name" value="rSAM_sf"/>
</dbReference>
<dbReference type="NCBIfam" id="TIGR02495">
    <property type="entry name" value="NrdG2"/>
    <property type="match status" value="1"/>
</dbReference>
<evidence type="ECO:0000259" key="7">
    <source>
        <dbReference type="PROSITE" id="PS51918"/>
    </source>
</evidence>
<comment type="caution">
    <text evidence="8">The sequence shown here is derived from an EMBL/GenBank/DDBJ whole genome shotgun (WGS) entry which is preliminary data.</text>
</comment>
<gene>
    <name evidence="8" type="ORF">AAA083_01350</name>
</gene>
<keyword evidence="6" id="KW-0411">Iron-sulfur</keyword>
<evidence type="ECO:0000313" key="8">
    <source>
        <dbReference type="EMBL" id="MEQ3361615.1"/>
    </source>
</evidence>
<dbReference type="SFLD" id="SFLDG01094">
    <property type="entry name" value="Uncharacterised_Radical_SAM_Su"/>
    <property type="match status" value="1"/>
</dbReference>
<evidence type="ECO:0000256" key="2">
    <source>
        <dbReference type="ARBA" id="ARBA00022485"/>
    </source>
</evidence>
<comment type="cofactor">
    <cofactor evidence="1">
        <name>[4Fe-4S] cluster</name>
        <dbReference type="ChEBI" id="CHEBI:49883"/>
    </cofactor>
</comment>
<keyword evidence="5" id="KW-0408">Iron</keyword>
<keyword evidence="2" id="KW-0004">4Fe-4S</keyword>
<dbReference type="InterPro" id="IPR034457">
    <property type="entry name" value="Organic_radical-activating"/>
</dbReference>
<evidence type="ECO:0000256" key="6">
    <source>
        <dbReference type="ARBA" id="ARBA00023014"/>
    </source>
</evidence>
<reference evidence="8 9" key="1">
    <citation type="submission" date="2024-04" db="EMBL/GenBank/DDBJ databases">
        <title>Human intestinal bacterial collection.</title>
        <authorList>
            <person name="Pauvert C."/>
            <person name="Hitch T.C.A."/>
            <person name="Clavel T."/>
        </authorList>
    </citation>
    <scope>NUCLEOTIDE SEQUENCE [LARGE SCALE GENOMIC DNA]</scope>
    <source>
        <strain evidence="8 9">CLA-KB-H42</strain>
    </source>
</reference>
<feature type="domain" description="Radical SAM core" evidence="7">
    <location>
        <begin position="13"/>
        <end position="237"/>
    </location>
</feature>
<dbReference type="PANTHER" id="PTHR30352">
    <property type="entry name" value="PYRUVATE FORMATE-LYASE-ACTIVATING ENZYME"/>
    <property type="match status" value="1"/>
</dbReference>
<dbReference type="PANTHER" id="PTHR30352:SF13">
    <property type="entry name" value="GLYCYL-RADICAL ENZYME ACTIVATING ENZYME YJJW-RELATED"/>
    <property type="match status" value="1"/>
</dbReference>
<dbReference type="InterPro" id="IPR013785">
    <property type="entry name" value="Aldolase_TIM"/>
</dbReference>
<sequence>MKLAGLQKLTLLDYPGKTAATVFLPGCNFRCPFCHNAELVIGCGKGSEADFPNVSEEEFFSFLDKRQGLLDGVCITGGEPLLQPDIAAFCEAIKQRGFAIKLDTNGSFPNRLAELVEANLVDCVAMDVKNAPACYAETVGRPGFDVSPVAQSVAYLLSGTVPFEFRTTVVREYHNEARLRELARWIEGTPAWFLQGFVDSDTVLAGENILHGYSPEELRSFSTSLQEIVPNVEVRGI</sequence>
<evidence type="ECO:0000313" key="9">
    <source>
        <dbReference type="Proteomes" id="UP001487305"/>
    </source>
</evidence>
<proteinExistence type="predicted"/>